<proteinExistence type="predicted"/>
<dbReference type="Proteomes" id="UP001497623">
    <property type="component" value="Unassembled WGS sequence"/>
</dbReference>
<sequence>MQSTVRIEQRHAVQFMARLGRTTSETHKLLSTAYQDDALRKPATRAYHNRFQTFGMSVYLQSPKTRKIRRRHSKKYKNSSIMKGVDNPKENKLGSDAECGISDNYANDSFLSFTSDKHSEPGTNRSKDSFDELDFHNKSTNSINEQCDFQDEQSNFINDLIHYQYKETNYNNAKGNVDDEPNNEHNECPSYNQNKSVINDNIEGFIDNEETGKTFYDLDSHKLNVYTLDNSSNV</sequence>
<feature type="compositionally biased region" description="Basic and acidic residues" evidence="1">
    <location>
        <begin position="115"/>
        <end position="133"/>
    </location>
</feature>
<comment type="caution">
    <text evidence="2">The sequence shown here is derived from an EMBL/GenBank/DDBJ whole genome shotgun (WGS) entry which is preliminary data.</text>
</comment>
<evidence type="ECO:0000256" key="1">
    <source>
        <dbReference type="SAM" id="MobiDB-lite"/>
    </source>
</evidence>
<name>A0AAV2SAJ6_MEGNR</name>
<evidence type="ECO:0000313" key="2">
    <source>
        <dbReference type="EMBL" id="CAL4172625.1"/>
    </source>
</evidence>
<feature type="region of interest" description="Disordered" evidence="1">
    <location>
        <begin position="113"/>
        <end position="133"/>
    </location>
</feature>
<dbReference type="EMBL" id="CAXKWB010052282">
    <property type="protein sequence ID" value="CAL4172625.1"/>
    <property type="molecule type" value="Genomic_DNA"/>
</dbReference>
<evidence type="ECO:0000313" key="3">
    <source>
        <dbReference type="Proteomes" id="UP001497623"/>
    </source>
</evidence>
<organism evidence="2 3">
    <name type="scientific">Meganyctiphanes norvegica</name>
    <name type="common">Northern krill</name>
    <name type="synonym">Thysanopoda norvegica</name>
    <dbReference type="NCBI Taxonomy" id="48144"/>
    <lineage>
        <taxon>Eukaryota</taxon>
        <taxon>Metazoa</taxon>
        <taxon>Ecdysozoa</taxon>
        <taxon>Arthropoda</taxon>
        <taxon>Crustacea</taxon>
        <taxon>Multicrustacea</taxon>
        <taxon>Malacostraca</taxon>
        <taxon>Eumalacostraca</taxon>
        <taxon>Eucarida</taxon>
        <taxon>Euphausiacea</taxon>
        <taxon>Euphausiidae</taxon>
        <taxon>Meganyctiphanes</taxon>
    </lineage>
</organism>
<keyword evidence="3" id="KW-1185">Reference proteome</keyword>
<protein>
    <submittedName>
        <fullName evidence="2">Uncharacterized protein</fullName>
    </submittedName>
</protein>
<reference evidence="2 3" key="1">
    <citation type="submission" date="2024-05" db="EMBL/GenBank/DDBJ databases">
        <authorList>
            <person name="Wallberg A."/>
        </authorList>
    </citation>
    <scope>NUCLEOTIDE SEQUENCE [LARGE SCALE GENOMIC DNA]</scope>
</reference>
<gene>
    <name evidence="2" type="ORF">MNOR_LOCUS34291</name>
</gene>
<accession>A0AAV2SAJ6</accession>
<dbReference type="AlphaFoldDB" id="A0AAV2SAJ6"/>